<dbReference type="EMBL" id="GL945429">
    <property type="protein sequence ID" value="EGO29963.1"/>
    <property type="molecule type" value="Genomic_DNA"/>
</dbReference>
<sequence>MHSGSTAIPLGATPTLSFAAFTTLLMPPKTSNTSRIRSGGVFHDIVDVLSEIEEVMGLKKGEAMEMIQDCQQDPDVVPIASNGGGLPMLTVLNCANVRKYLRCTSISPKTLRNTPYNPHWRNSINQFEEAPPSKMRLKRPEIKDAECIF</sequence>
<accession>F8NIP8</accession>
<name>F8NIP8_SERL9</name>
<dbReference type="OrthoDB" id="2931494at2759"/>
<dbReference type="HOGENOM" id="CLU_1750789_0_0_1"/>
<organism evidence="2">
    <name type="scientific">Serpula lacrymans var. lacrymans (strain S7.9)</name>
    <name type="common">Dry rot fungus</name>
    <dbReference type="NCBI Taxonomy" id="578457"/>
    <lineage>
        <taxon>Eukaryota</taxon>
        <taxon>Fungi</taxon>
        <taxon>Dikarya</taxon>
        <taxon>Basidiomycota</taxon>
        <taxon>Agaricomycotina</taxon>
        <taxon>Agaricomycetes</taxon>
        <taxon>Agaricomycetidae</taxon>
        <taxon>Boletales</taxon>
        <taxon>Coniophorineae</taxon>
        <taxon>Serpulaceae</taxon>
        <taxon>Serpula</taxon>
    </lineage>
</organism>
<evidence type="ECO:0000313" key="2">
    <source>
        <dbReference type="Proteomes" id="UP000008064"/>
    </source>
</evidence>
<protein>
    <submittedName>
        <fullName evidence="1">Uncharacterized protein</fullName>
    </submittedName>
</protein>
<dbReference type="RefSeq" id="XP_007314205.1">
    <property type="nucleotide sequence ID" value="XM_007314143.1"/>
</dbReference>
<reference evidence="2" key="1">
    <citation type="journal article" date="2011" name="Science">
        <title>The plant cell wall-decomposing machinery underlies the functional diversity of forest fungi.</title>
        <authorList>
            <person name="Eastwood D.C."/>
            <person name="Floudas D."/>
            <person name="Binder M."/>
            <person name="Majcherczyk A."/>
            <person name="Schneider P."/>
            <person name="Aerts A."/>
            <person name="Asiegbu F.O."/>
            <person name="Baker S.E."/>
            <person name="Barry K."/>
            <person name="Bendiksby M."/>
            <person name="Blumentritt M."/>
            <person name="Coutinho P.M."/>
            <person name="Cullen D."/>
            <person name="de Vries R.P."/>
            <person name="Gathman A."/>
            <person name="Goodell B."/>
            <person name="Henrissat B."/>
            <person name="Ihrmark K."/>
            <person name="Kauserud H."/>
            <person name="Kohler A."/>
            <person name="LaButti K."/>
            <person name="Lapidus A."/>
            <person name="Lavin J.L."/>
            <person name="Lee Y.-H."/>
            <person name="Lindquist E."/>
            <person name="Lilly W."/>
            <person name="Lucas S."/>
            <person name="Morin E."/>
            <person name="Murat C."/>
            <person name="Oguiza J.A."/>
            <person name="Park J."/>
            <person name="Pisabarro A.G."/>
            <person name="Riley R."/>
            <person name="Rosling A."/>
            <person name="Salamov A."/>
            <person name="Schmidt O."/>
            <person name="Schmutz J."/>
            <person name="Skrede I."/>
            <person name="Stenlid J."/>
            <person name="Wiebenga A."/>
            <person name="Xie X."/>
            <person name="Kuees U."/>
            <person name="Hibbett D.S."/>
            <person name="Hoffmeister D."/>
            <person name="Hoegberg N."/>
            <person name="Martin F."/>
            <person name="Grigoriev I.V."/>
            <person name="Watkinson S.C."/>
        </authorList>
    </citation>
    <scope>NUCLEOTIDE SEQUENCE [LARGE SCALE GENOMIC DNA]</scope>
    <source>
        <strain evidence="2">S7.9</strain>
    </source>
</reference>
<proteinExistence type="predicted"/>
<dbReference type="GeneID" id="18817708"/>
<dbReference type="AlphaFoldDB" id="F8NIP8"/>
<dbReference type="KEGG" id="sla:SERLADRAFT_458371"/>
<evidence type="ECO:0000313" key="1">
    <source>
        <dbReference type="EMBL" id="EGO29963.1"/>
    </source>
</evidence>
<gene>
    <name evidence="1" type="ORF">SERLADRAFT_458371</name>
</gene>
<dbReference type="Proteomes" id="UP000008064">
    <property type="component" value="Unassembled WGS sequence"/>
</dbReference>